<dbReference type="AlphaFoldDB" id="A0A923M3R8"/>
<evidence type="ECO:0000313" key="1">
    <source>
        <dbReference type="EMBL" id="MBC5763321.1"/>
    </source>
</evidence>
<gene>
    <name evidence="1" type="ORF">H8R02_02580</name>
</gene>
<accession>A0A923M3R8</accession>
<evidence type="ECO:0000313" key="2">
    <source>
        <dbReference type="Proteomes" id="UP000596827"/>
    </source>
</evidence>
<comment type="caution">
    <text evidence="1">The sequence shown here is derived from an EMBL/GenBank/DDBJ whole genome shotgun (WGS) entry which is preliminary data.</text>
</comment>
<dbReference type="Proteomes" id="UP000596827">
    <property type="component" value="Unassembled WGS sequence"/>
</dbReference>
<keyword evidence="2" id="KW-1185">Reference proteome</keyword>
<dbReference type="RefSeq" id="WP_187079775.1">
    <property type="nucleotide sequence ID" value="NZ_JACORU010000001.1"/>
</dbReference>
<organism evidence="1 2">
    <name type="scientific">Ramlibacter albus</name>
    <dbReference type="NCBI Taxonomy" id="2079448"/>
    <lineage>
        <taxon>Bacteria</taxon>
        <taxon>Pseudomonadati</taxon>
        <taxon>Pseudomonadota</taxon>
        <taxon>Betaproteobacteria</taxon>
        <taxon>Burkholderiales</taxon>
        <taxon>Comamonadaceae</taxon>
        <taxon>Ramlibacter</taxon>
    </lineage>
</organism>
<protein>
    <submittedName>
        <fullName evidence="1">Uncharacterized protein</fullName>
    </submittedName>
</protein>
<sequence>MVDVELQRRHETAFVDAFIVENKKDRWKQLLSGRRRSAIIGKLAGWQDSRGSECGRCREGRHLSSFFTPSDMRPVASRQIAGSFPTGRDWIELRFRWKKP</sequence>
<dbReference type="EMBL" id="JACORU010000001">
    <property type="protein sequence ID" value="MBC5763321.1"/>
    <property type="molecule type" value="Genomic_DNA"/>
</dbReference>
<name>A0A923M3R8_9BURK</name>
<proteinExistence type="predicted"/>
<reference evidence="1" key="1">
    <citation type="submission" date="2020-08" db="EMBL/GenBank/DDBJ databases">
        <title>Ramlibacter sp. GTP1 16S ribosomal RNA gene genome sequencing and assembly.</title>
        <authorList>
            <person name="Kang M."/>
        </authorList>
    </citation>
    <scope>NUCLEOTIDE SEQUENCE</scope>
    <source>
        <strain evidence="1">GTP1</strain>
    </source>
</reference>